<reference evidence="1 2" key="1">
    <citation type="journal article" date="2012" name="J. Bacteriol.">
        <title>Complete Genome Sequence of the BTEX-Degrading Bacterium Pseudoxanthomonas spadix BD-a59.</title>
        <authorList>
            <person name="Lee S.H."/>
            <person name="Jin H.M."/>
            <person name="Lee H.J."/>
            <person name="Kim J.M."/>
            <person name="Jeon C.O."/>
        </authorList>
    </citation>
    <scope>NUCLEOTIDE SEQUENCE [LARGE SCALE GENOMIC DNA]</scope>
    <source>
        <strain evidence="1 2">BD-a59</strain>
    </source>
</reference>
<proteinExistence type="predicted"/>
<protein>
    <recommendedName>
        <fullName evidence="3">DUF4276 family protein</fullName>
    </recommendedName>
</protein>
<dbReference type="KEGG" id="psd:DSC_15440"/>
<dbReference type="RefSeq" id="WP_014161904.1">
    <property type="nucleotide sequence ID" value="NC_016147.2"/>
</dbReference>
<dbReference type="STRING" id="1045855.DSC_15440"/>
<sequence length="196" mass="21738">MDQMYVIGEDAVSCALGACLVTKVLGMRLAQPAIDTGGVTKLQSNLHRYFGLVNLAPVLCIADTDGGCAVQLLQRWLPAKPPSGFFLRLAIPEAESWLLADREGVSIFFGVAQAKVPPRPDALIDPKREVLKIALRSKRRIFRQEMVSPSDQTKQGAGYNLHLCDFVARHWDPERSLPNSPSLARAVQRLEHLRQR</sequence>
<evidence type="ECO:0000313" key="1">
    <source>
        <dbReference type="EMBL" id="AER57732.1"/>
    </source>
</evidence>
<evidence type="ECO:0008006" key="3">
    <source>
        <dbReference type="Google" id="ProtNLM"/>
    </source>
</evidence>
<dbReference type="HOGENOM" id="CLU_111012_0_0_6"/>
<dbReference type="Proteomes" id="UP000005870">
    <property type="component" value="Chromosome"/>
</dbReference>
<evidence type="ECO:0000313" key="2">
    <source>
        <dbReference type="Proteomes" id="UP000005870"/>
    </source>
</evidence>
<name>G7UWN5_PSEUP</name>
<dbReference type="AlphaFoldDB" id="G7UWN5"/>
<dbReference type="EMBL" id="CP003093">
    <property type="protein sequence ID" value="AER57732.1"/>
    <property type="molecule type" value="Genomic_DNA"/>
</dbReference>
<gene>
    <name evidence="1" type="ordered locus">DSC_15440</name>
</gene>
<keyword evidence="2" id="KW-1185">Reference proteome</keyword>
<accession>G7UWN5</accession>
<dbReference type="OrthoDB" id="5763664at2"/>
<organism evidence="1 2">
    <name type="scientific">Pseudoxanthomonas spadix (strain BD-a59)</name>
    <dbReference type="NCBI Taxonomy" id="1045855"/>
    <lineage>
        <taxon>Bacteria</taxon>
        <taxon>Pseudomonadati</taxon>
        <taxon>Pseudomonadota</taxon>
        <taxon>Gammaproteobacteria</taxon>
        <taxon>Lysobacterales</taxon>
        <taxon>Lysobacteraceae</taxon>
        <taxon>Pseudoxanthomonas</taxon>
    </lineage>
</organism>
<dbReference type="eggNOG" id="ENOG50330P1">
    <property type="taxonomic scope" value="Bacteria"/>
</dbReference>